<name>A0A370GSU0_9BACI</name>
<dbReference type="Pfam" id="PF17428">
    <property type="entry name" value="DUF5412"/>
    <property type="match status" value="1"/>
</dbReference>
<evidence type="ECO:0000313" key="3">
    <source>
        <dbReference type="Proteomes" id="UP000255326"/>
    </source>
</evidence>
<evidence type="ECO:0000256" key="1">
    <source>
        <dbReference type="SAM" id="Phobius"/>
    </source>
</evidence>
<accession>A0A370GSU0</accession>
<dbReference type="InterPro" id="IPR035406">
    <property type="entry name" value="DUF5412"/>
</dbReference>
<keyword evidence="1" id="KW-1133">Transmembrane helix</keyword>
<dbReference type="Proteomes" id="UP000255326">
    <property type="component" value="Unassembled WGS sequence"/>
</dbReference>
<keyword evidence="3" id="KW-1185">Reference proteome</keyword>
<reference evidence="2 3" key="1">
    <citation type="submission" date="2018-07" db="EMBL/GenBank/DDBJ databases">
        <title>Genomic Encyclopedia of Type Strains, Phase IV (KMG-IV): sequencing the most valuable type-strain genomes for metagenomic binning, comparative biology and taxonomic classification.</title>
        <authorList>
            <person name="Goeker M."/>
        </authorList>
    </citation>
    <scope>NUCLEOTIDE SEQUENCE [LARGE SCALE GENOMIC DNA]</scope>
    <source>
        <strain evidence="2 3">DSM 25281</strain>
    </source>
</reference>
<feature type="transmembrane region" description="Helical" evidence="1">
    <location>
        <begin position="63"/>
        <end position="86"/>
    </location>
</feature>
<protein>
    <submittedName>
        <fullName evidence="2">Uncharacterized protein</fullName>
    </submittedName>
</protein>
<dbReference type="RefSeq" id="WP_158538316.1">
    <property type="nucleotide sequence ID" value="NZ_QQAY01000002.1"/>
</dbReference>
<organism evidence="2 3">
    <name type="scientific">Falsibacillus pallidus</name>
    <dbReference type="NCBI Taxonomy" id="493781"/>
    <lineage>
        <taxon>Bacteria</taxon>
        <taxon>Bacillati</taxon>
        <taxon>Bacillota</taxon>
        <taxon>Bacilli</taxon>
        <taxon>Bacillales</taxon>
        <taxon>Bacillaceae</taxon>
        <taxon>Falsibacillus</taxon>
    </lineage>
</organism>
<gene>
    <name evidence="2" type="ORF">DFR59_102223</name>
</gene>
<evidence type="ECO:0000313" key="2">
    <source>
        <dbReference type="EMBL" id="RDI45594.1"/>
    </source>
</evidence>
<feature type="transmembrane region" description="Helical" evidence="1">
    <location>
        <begin position="7"/>
        <end position="28"/>
    </location>
</feature>
<dbReference type="AlphaFoldDB" id="A0A370GSU0"/>
<feature type="transmembrane region" description="Helical" evidence="1">
    <location>
        <begin position="34"/>
        <end position="51"/>
    </location>
</feature>
<dbReference type="OrthoDB" id="2665924at2"/>
<keyword evidence="1" id="KW-0812">Transmembrane</keyword>
<proteinExistence type="predicted"/>
<sequence length="169" mass="19619">MSQRYNLWSFYLSLLSLLFLLSLIYSDWSIAPPYIFWFISVISFILGIIGFKDKTSRRSRFRSWFTVILSLMLSGIFFLGVIRFLFISEELIKTAVSPDDNYKVEFYLINGGAATSFSVLGKLDGPLWLKKTIYYQSPMDHADVKWVDNHTISINNQILNIKEGDTYSH</sequence>
<keyword evidence="1" id="KW-0472">Membrane</keyword>
<comment type="caution">
    <text evidence="2">The sequence shown here is derived from an EMBL/GenBank/DDBJ whole genome shotgun (WGS) entry which is preliminary data.</text>
</comment>
<dbReference type="EMBL" id="QQAY01000002">
    <property type="protein sequence ID" value="RDI45594.1"/>
    <property type="molecule type" value="Genomic_DNA"/>
</dbReference>